<dbReference type="InterPro" id="IPR040666">
    <property type="entry name" value="Atg29_N"/>
</dbReference>
<evidence type="ECO:0000256" key="6">
    <source>
        <dbReference type="ARBA" id="ARBA00023006"/>
    </source>
</evidence>
<dbReference type="GO" id="GO:0000407">
    <property type="term" value="C:phagophore assembly site"/>
    <property type="evidence" value="ECO:0007669"/>
    <property type="project" value="UniProtKB-SubCell"/>
</dbReference>
<dbReference type="Proteomes" id="UP000076532">
    <property type="component" value="Unassembled WGS sequence"/>
</dbReference>
<feature type="compositionally biased region" description="Basic and acidic residues" evidence="7">
    <location>
        <begin position="205"/>
        <end position="216"/>
    </location>
</feature>
<feature type="region of interest" description="Disordered" evidence="7">
    <location>
        <begin position="177"/>
        <end position="216"/>
    </location>
</feature>
<evidence type="ECO:0000313" key="9">
    <source>
        <dbReference type="EMBL" id="KZP13453.1"/>
    </source>
</evidence>
<gene>
    <name evidence="9" type="ORF">FIBSPDRAFT_960511</name>
</gene>
<feature type="compositionally biased region" description="Basic residues" evidence="7">
    <location>
        <begin position="242"/>
        <end position="252"/>
    </location>
</feature>
<keyword evidence="5" id="KW-0653">Protein transport</keyword>
<evidence type="ECO:0000256" key="4">
    <source>
        <dbReference type="ARBA" id="ARBA00022448"/>
    </source>
</evidence>
<proteinExistence type="inferred from homology"/>
<comment type="subcellular location">
    <subcellularLocation>
        <location evidence="1">Preautophagosomal structure</location>
    </subcellularLocation>
</comment>
<accession>A0A166CAJ5</accession>
<feature type="region of interest" description="Disordered" evidence="7">
    <location>
        <begin position="229"/>
        <end position="388"/>
    </location>
</feature>
<protein>
    <recommendedName>
        <fullName evidence="3">Autophagy-related protein 29</fullName>
    </recommendedName>
</protein>
<dbReference type="OrthoDB" id="21072at2759"/>
<feature type="compositionally biased region" description="Low complexity" evidence="7">
    <location>
        <begin position="274"/>
        <end position="297"/>
    </location>
</feature>
<feature type="compositionally biased region" description="Low complexity" evidence="7">
    <location>
        <begin position="322"/>
        <end position="343"/>
    </location>
</feature>
<comment type="similarity">
    <text evidence="2">Belongs to the ATG29 family.</text>
</comment>
<keyword evidence="6" id="KW-0072">Autophagy</keyword>
<dbReference type="Pfam" id="PF18388">
    <property type="entry name" value="ATG29_N"/>
    <property type="match status" value="1"/>
</dbReference>
<evidence type="ECO:0000256" key="5">
    <source>
        <dbReference type="ARBA" id="ARBA00022927"/>
    </source>
</evidence>
<dbReference type="AlphaFoldDB" id="A0A166CAJ5"/>
<keyword evidence="10" id="KW-1185">Reference proteome</keyword>
<dbReference type="EMBL" id="KV417632">
    <property type="protein sequence ID" value="KZP13453.1"/>
    <property type="molecule type" value="Genomic_DNA"/>
</dbReference>
<feature type="compositionally biased region" description="Low complexity" evidence="7">
    <location>
        <begin position="368"/>
        <end position="388"/>
    </location>
</feature>
<keyword evidence="4" id="KW-0813">Transport</keyword>
<dbReference type="Gene3D" id="1.10.10.2570">
    <property type="match status" value="1"/>
</dbReference>
<evidence type="ECO:0000313" key="10">
    <source>
        <dbReference type="Proteomes" id="UP000076532"/>
    </source>
</evidence>
<evidence type="ECO:0000256" key="3">
    <source>
        <dbReference type="ARBA" id="ARBA00013784"/>
    </source>
</evidence>
<evidence type="ECO:0000259" key="8">
    <source>
        <dbReference type="Pfam" id="PF18388"/>
    </source>
</evidence>
<dbReference type="GO" id="GO:0000045">
    <property type="term" value="P:autophagosome assembly"/>
    <property type="evidence" value="ECO:0007669"/>
    <property type="project" value="InterPro"/>
</dbReference>
<dbReference type="GO" id="GO:0015031">
    <property type="term" value="P:protein transport"/>
    <property type="evidence" value="ECO:0007669"/>
    <property type="project" value="UniProtKB-KW"/>
</dbReference>
<evidence type="ECO:0000256" key="1">
    <source>
        <dbReference type="ARBA" id="ARBA00004329"/>
    </source>
</evidence>
<sequence>MPAGTSPVQSNIRVVVRLPYNRPEHPPEDPPKIQWNAEKAKLLWEVIARSRTSDSGGTDWKALAAHLEVPLPYLLYRAQIRYEDDLRGLQDITSRGALSPSATVTPRPEEFPLLQEKPAPVHQADSRTSALFSSSARMSGTALGVRARLTSLNASRPSKKASSSTLTVRGPALLKKNLVHLEPTSPSSSEHSTDSEEEEAEKEEEANRKAEEQAELDRKLKNLQQIITGEALGLVSIPQAKGRSKATARGRAHMSITSNSTTPRDRDDRGGELSSRSQSISSVSPHGSIPDIPSPSRSSPPPGSLSRSQSQPHSPLSVSQHLRPSSKPSKSSSPPALSARSARGVSHMRQYENMLDVAQEEPRGAGTSASEQESNQDSSASSFSDISDASLSASALESALMSNIRGGGSRLSAFARSKFATRGGGTPRY</sequence>
<feature type="domain" description="Atg29 N-terminal" evidence="8">
    <location>
        <begin position="13"/>
        <end position="69"/>
    </location>
</feature>
<dbReference type="STRING" id="436010.A0A166CAJ5"/>
<organism evidence="9 10">
    <name type="scientific">Athelia psychrophila</name>
    <dbReference type="NCBI Taxonomy" id="1759441"/>
    <lineage>
        <taxon>Eukaryota</taxon>
        <taxon>Fungi</taxon>
        <taxon>Dikarya</taxon>
        <taxon>Basidiomycota</taxon>
        <taxon>Agaricomycotina</taxon>
        <taxon>Agaricomycetes</taxon>
        <taxon>Agaricomycetidae</taxon>
        <taxon>Atheliales</taxon>
        <taxon>Atheliaceae</taxon>
        <taxon>Athelia</taxon>
    </lineage>
</organism>
<name>A0A166CAJ5_9AGAM</name>
<evidence type="ECO:0000256" key="2">
    <source>
        <dbReference type="ARBA" id="ARBA00010082"/>
    </source>
</evidence>
<dbReference type="InterPro" id="IPR039362">
    <property type="entry name" value="ATG29_sf"/>
</dbReference>
<dbReference type="PANTHER" id="PTHR40012:SF1">
    <property type="entry name" value="AUTOPHAGY-RELATED PROTEIN 29"/>
    <property type="match status" value="1"/>
</dbReference>
<evidence type="ECO:0000256" key="7">
    <source>
        <dbReference type="SAM" id="MobiDB-lite"/>
    </source>
</evidence>
<dbReference type="PANTHER" id="PTHR40012">
    <property type="entry name" value="AUTOPHAGY-RELATED PROTEIN 29"/>
    <property type="match status" value="1"/>
</dbReference>
<feature type="compositionally biased region" description="Acidic residues" evidence="7">
    <location>
        <begin position="195"/>
        <end position="204"/>
    </location>
</feature>
<dbReference type="InterPro" id="IPR039113">
    <property type="entry name" value="ATG29"/>
</dbReference>
<reference evidence="9 10" key="1">
    <citation type="journal article" date="2016" name="Mol. Biol. Evol.">
        <title>Comparative Genomics of Early-Diverging Mushroom-Forming Fungi Provides Insights into the Origins of Lignocellulose Decay Capabilities.</title>
        <authorList>
            <person name="Nagy L.G."/>
            <person name="Riley R."/>
            <person name="Tritt A."/>
            <person name="Adam C."/>
            <person name="Daum C."/>
            <person name="Floudas D."/>
            <person name="Sun H."/>
            <person name="Yadav J.S."/>
            <person name="Pangilinan J."/>
            <person name="Larsson K.H."/>
            <person name="Matsuura K."/>
            <person name="Barry K."/>
            <person name="Labutti K."/>
            <person name="Kuo R."/>
            <person name="Ohm R.A."/>
            <person name="Bhattacharya S.S."/>
            <person name="Shirouzu T."/>
            <person name="Yoshinaga Y."/>
            <person name="Martin F.M."/>
            <person name="Grigoriev I.V."/>
            <person name="Hibbett D.S."/>
        </authorList>
    </citation>
    <scope>NUCLEOTIDE SEQUENCE [LARGE SCALE GENOMIC DNA]</scope>
    <source>
        <strain evidence="9 10">CBS 109695</strain>
    </source>
</reference>